<dbReference type="Proteomes" id="UP001218218">
    <property type="component" value="Unassembled WGS sequence"/>
</dbReference>
<organism evidence="1 2">
    <name type="scientific">Mycena albidolilacea</name>
    <dbReference type="NCBI Taxonomy" id="1033008"/>
    <lineage>
        <taxon>Eukaryota</taxon>
        <taxon>Fungi</taxon>
        <taxon>Dikarya</taxon>
        <taxon>Basidiomycota</taxon>
        <taxon>Agaricomycotina</taxon>
        <taxon>Agaricomycetes</taxon>
        <taxon>Agaricomycetidae</taxon>
        <taxon>Agaricales</taxon>
        <taxon>Marasmiineae</taxon>
        <taxon>Mycenaceae</taxon>
        <taxon>Mycena</taxon>
    </lineage>
</organism>
<keyword evidence="2" id="KW-1185">Reference proteome</keyword>
<dbReference type="AlphaFoldDB" id="A0AAD6ZIL7"/>
<evidence type="ECO:0000313" key="2">
    <source>
        <dbReference type="Proteomes" id="UP001218218"/>
    </source>
</evidence>
<protein>
    <submittedName>
        <fullName evidence="1">Uncharacterized protein</fullName>
    </submittedName>
</protein>
<dbReference type="EMBL" id="JARIHO010000045">
    <property type="protein sequence ID" value="KAJ7323854.1"/>
    <property type="molecule type" value="Genomic_DNA"/>
</dbReference>
<reference evidence="1" key="1">
    <citation type="submission" date="2023-03" db="EMBL/GenBank/DDBJ databases">
        <title>Massive genome expansion in bonnet fungi (Mycena s.s.) driven by repeated elements and novel gene families across ecological guilds.</title>
        <authorList>
            <consortium name="Lawrence Berkeley National Laboratory"/>
            <person name="Harder C.B."/>
            <person name="Miyauchi S."/>
            <person name="Viragh M."/>
            <person name="Kuo A."/>
            <person name="Thoen E."/>
            <person name="Andreopoulos B."/>
            <person name="Lu D."/>
            <person name="Skrede I."/>
            <person name="Drula E."/>
            <person name="Henrissat B."/>
            <person name="Morin E."/>
            <person name="Kohler A."/>
            <person name="Barry K."/>
            <person name="LaButti K."/>
            <person name="Morin E."/>
            <person name="Salamov A."/>
            <person name="Lipzen A."/>
            <person name="Mereny Z."/>
            <person name="Hegedus B."/>
            <person name="Baldrian P."/>
            <person name="Stursova M."/>
            <person name="Weitz H."/>
            <person name="Taylor A."/>
            <person name="Grigoriev I.V."/>
            <person name="Nagy L.G."/>
            <person name="Martin F."/>
            <person name="Kauserud H."/>
        </authorList>
    </citation>
    <scope>NUCLEOTIDE SEQUENCE</scope>
    <source>
        <strain evidence="1">CBHHK002</strain>
    </source>
</reference>
<sequence length="124" mass="14054">MPRALHPDCTGWGVNEKRDVLFHLLALPRELPSHCAATVFSTWFPISCFWKCADRIEASGGARRRRSSSVTNRMTTGESIPLSIPPLRRSVAKAYLVGVFNIAKKTAQSIKLWRSWKSLKYRPI</sequence>
<name>A0AAD6ZIL7_9AGAR</name>
<accession>A0AAD6ZIL7</accession>
<evidence type="ECO:0000313" key="1">
    <source>
        <dbReference type="EMBL" id="KAJ7323854.1"/>
    </source>
</evidence>
<proteinExistence type="predicted"/>
<comment type="caution">
    <text evidence="1">The sequence shown here is derived from an EMBL/GenBank/DDBJ whole genome shotgun (WGS) entry which is preliminary data.</text>
</comment>
<gene>
    <name evidence="1" type="ORF">DFH08DRAFT_817336</name>
</gene>